<reference evidence="2" key="2">
    <citation type="journal article" date="2023" name="IMA Fungus">
        <title>Comparative genomic study of the Penicillium genus elucidates a diverse pangenome and 15 lateral gene transfer events.</title>
        <authorList>
            <person name="Petersen C."/>
            <person name="Sorensen T."/>
            <person name="Nielsen M.R."/>
            <person name="Sondergaard T.E."/>
            <person name="Sorensen J.L."/>
            <person name="Fitzpatrick D.A."/>
            <person name="Frisvad J.C."/>
            <person name="Nielsen K.L."/>
        </authorList>
    </citation>
    <scope>NUCLEOTIDE SEQUENCE</scope>
    <source>
        <strain evidence="2">IBT 35675</strain>
    </source>
</reference>
<dbReference type="SUPFAM" id="SSF51395">
    <property type="entry name" value="FMN-linked oxidoreductases"/>
    <property type="match status" value="1"/>
</dbReference>
<dbReference type="InterPro" id="IPR045247">
    <property type="entry name" value="Oye-like"/>
</dbReference>
<dbReference type="Pfam" id="PF00724">
    <property type="entry name" value="Oxidored_FMN"/>
    <property type="match status" value="1"/>
</dbReference>
<accession>A0A9W9RIP2</accession>
<dbReference type="Gene3D" id="3.20.20.70">
    <property type="entry name" value="Aldolase class I"/>
    <property type="match status" value="1"/>
</dbReference>
<dbReference type="EMBL" id="JAPZBR010000003">
    <property type="protein sequence ID" value="KAJ5358243.1"/>
    <property type="molecule type" value="Genomic_DNA"/>
</dbReference>
<comment type="caution">
    <text evidence="2">The sequence shown here is derived from an EMBL/GenBank/DDBJ whole genome shotgun (WGS) entry which is preliminary data.</text>
</comment>
<evidence type="ECO:0000313" key="3">
    <source>
        <dbReference type="Proteomes" id="UP001148299"/>
    </source>
</evidence>
<evidence type="ECO:0000313" key="2">
    <source>
        <dbReference type="EMBL" id="KAJ5358243.1"/>
    </source>
</evidence>
<organism evidence="2 3">
    <name type="scientific">Penicillium brevicompactum</name>
    <dbReference type="NCBI Taxonomy" id="5074"/>
    <lineage>
        <taxon>Eukaryota</taxon>
        <taxon>Fungi</taxon>
        <taxon>Dikarya</taxon>
        <taxon>Ascomycota</taxon>
        <taxon>Pezizomycotina</taxon>
        <taxon>Eurotiomycetes</taxon>
        <taxon>Eurotiomycetidae</taxon>
        <taxon>Eurotiales</taxon>
        <taxon>Aspergillaceae</taxon>
        <taxon>Penicillium</taxon>
    </lineage>
</organism>
<evidence type="ECO:0000259" key="1">
    <source>
        <dbReference type="Pfam" id="PF00724"/>
    </source>
</evidence>
<dbReference type="CDD" id="cd02933">
    <property type="entry name" value="OYE_like_FMN"/>
    <property type="match status" value="1"/>
</dbReference>
<reference evidence="2" key="1">
    <citation type="submission" date="2022-12" db="EMBL/GenBank/DDBJ databases">
        <authorList>
            <person name="Petersen C."/>
        </authorList>
    </citation>
    <scope>NUCLEOTIDE SEQUENCE</scope>
    <source>
        <strain evidence="2">IBT 35675</strain>
    </source>
</reference>
<keyword evidence="3" id="KW-1185">Reference proteome</keyword>
<name>A0A9W9RIP2_PENBR</name>
<dbReference type="GO" id="GO:0003959">
    <property type="term" value="F:NADPH dehydrogenase activity"/>
    <property type="evidence" value="ECO:0007669"/>
    <property type="project" value="TreeGrafter"/>
</dbReference>
<sequence length="330" mass="36294">MAIEYYCQRASVPGTLLITESSLISPAHGGFPNAPGMWNDAQVDAWKKIVDAVHARGCYIVCQLLAPGRAADAQTLQREGGHEVLSSSPVPLTDVAPVPKAMSEDQIQSAIADYVIAAENAMCAGFDGVEIHGGNGYLLDQFLQDTCNTRTDRWGGSIENRARFAVEVATAIANVIGAEKLGYRLSPWSNFQGMRMAHPIPQFSYLIEKLKALELGYLHVVESRVNNNVDIEKTEDIQFALDIWGPTKPVLVAGGFTPESAKTAVDQEYQKSNVAVVFGRHYLANPDLPFRIQHDLNLNKYDRSTFYSPKTPTGYTDYPFSAEYLTTNND</sequence>
<dbReference type="AlphaFoldDB" id="A0A9W9RIP2"/>
<feature type="domain" description="NADH:flavin oxidoreductase/NADH oxidase N-terminal" evidence="1">
    <location>
        <begin position="2"/>
        <end position="299"/>
    </location>
</feature>
<dbReference type="Proteomes" id="UP001148299">
    <property type="component" value="Unassembled WGS sequence"/>
</dbReference>
<dbReference type="GO" id="GO:0010181">
    <property type="term" value="F:FMN binding"/>
    <property type="evidence" value="ECO:0007669"/>
    <property type="project" value="InterPro"/>
</dbReference>
<dbReference type="PANTHER" id="PTHR22893:SF91">
    <property type="entry name" value="NADPH DEHYDROGENASE 2-RELATED"/>
    <property type="match status" value="1"/>
</dbReference>
<dbReference type="InterPro" id="IPR013785">
    <property type="entry name" value="Aldolase_TIM"/>
</dbReference>
<proteinExistence type="predicted"/>
<dbReference type="PANTHER" id="PTHR22893">
    <property type="entry name" value="NADH OXIDOREDUCTASE-RELATED"/>
    <property type="match status" value="1"/>
</dbReference>
<dbReference type="InterPro" id="IPR001155">
    <property type="entry name" value="OxRdtase_FMN_N"/>
</dbReference>
<gene>
    <name evidence="2" type="ORF">N7541_005401</name>
</gene>
<protein>
    <recommendedName>
        <fullName evidence="1">NADH:flavin oxidoreductase/NADH oxidase N-terminal domain-containing protein</fullName>
    </recommendedName>
</protein>